<dbReference type="PRINTS" id="PR00111">
    <property type="entry name" value="ABHYDROLASE"/>
</dbReference>
<dbReference type="Pfam" id="PF00561">
    <property type="entry name" value="Abhydrolase_1"/>
    <property type="match status" value="1"/>
</dbReference>
<proteinExistence type="predicted"/>
<evidence type="ECO:0000259" key="1">
    <source>
        <dbReference type="Pfam" id="PF00561"/>
    </source>
</evidence>
<feature type="domain" description="AB hydrolase-1" evidence="1">
    <location>
        <begin position="74"/>
        <end position="312"/>
    </location>
</feature>
<dbReference type="Gene3D" id="3.40.50.1820">
    <property type="entry name" value="alpha/beta hydrolase"/>
    <property type="match status" value="1"/>
</dbReference>
<gene>
    <name evidence="2" type="ORF">MBELCI_0823</name>
</gene>
<dbReference type="Proteomes" id="UP000016566">
    <property type="component" value="Unassembled WGS sequence"/>
</dbReference>
<dbReference type="RefSeq" id="WP_021692879.1">
    <property type="nucleotide sequence ID" value="NZ_BATB01000006.1"/>
</dbReference>
<evidence type="ECO:0000313" key="2">
    <source>
        <dbReference type="EMBL" id="GAD54771.1"/>
    </source>
</evidence>
<organism evidence="2 3">
    <name type="scientific">Limimaricola cinnabarinus LL-001</name>
    <dbReference type="NCBI Taxonomy" id="1337093"/>
    <lineage>
        <taxon>Bacteria</taxon>
        <taxon>Pseudomonadati</taxon>
        <taxon>Pseudomonadota</taxon>
        <taxon>Alphaproteobacteria</taxon>
        <taxon>Rhodobacterales</taxon>
        <taxon>Paracoccaceae</taxon>
        <taxon>Limimaricola</taxon>
    </lineage>
</organism>
<dbReference type="PANTHER" id="PTHR43689">
    <property type="entry name" value="HYDROLASE"/>
    <property type="match status" value="1"/>
</dbReference>
<dbReference type="eggNOG" id="COG2267">
    <property type="taxonomic scope" value="Bacteria"/>
</dbReference>
<comment type="caution">
    <text evidence="2">The sequence shown here is derived from an EMBL/GenBank/DDBJ whole genome shotgun (WGS) entry which is preliminary data.</text>
</comment>
<reference evidence="2" key="1">
    <citation type="journal article" date="2013" name="Genome Announc.">
        <title>Draft Genome Sequence of Loktanella cinnabarina LL-001T, Isolated from Deep-Sea Floor Sediment.</title>
        <authorList>
            <person name="Nishi S."/>
            <person name="Tsubouchi T."/>
            <person name="Takaki Y."/>
            <person name="Koyanagi R."/>
            <person name="Satoh N."/>
            <person name="Maruyama T."/>
            <person name="Hatada Y."/>
        </authorList>
    </citation>
    <scope>NUCLEOTIDE SEQUENCE [LARGE SCALE GENOMIC DNA]</scope>
    <source>
        <strain evidence="2">LL-001</strain>
    </source>
</reference>
<evidence type="ECO:0000313" key="3">
    <source>
        <dbReference type="Proteomes" id="UP000016566"/>
    </source>
</evidence>
<accession>U2YIZ6</accession>
<dbReference type="InterPro" id="IPR029058">
    <property type="entry name" value="AB_hydrolase_fold"/>
</dbReference>
<protein>
    <submittedName>
        <fullName evidence="2">Lactone-specific esterase</fullName>
    </submittedName>
</protein>
<sequence>MTSMNKRDPASLSRKAAQRFKIRAVAGTAIATMAASAYANHRLAKRAERDNPPMGRFITVKGVRLHYLERGTGPALVLLHGNGSMIQDFESSGLIDMAARHHRVIVFDRPGFGHSARPRNTVWTPEMQAMLLHEALGRIGVTRATVLGHSWGCSVAVALADRFPEAVSGLVLASGYYYPSPRADVVGLSAPAVPVLGDVLRYAVSPHLARVIWPAVLEHLFAPRPVPAKFAQFPKEMAVRPSQIRASAAETAMMIPRAAAARSRYAALSMPVAIVAGAEDRLIDCEAQSARLHGEIAQSSFDRLPGEGHMIQQTATHALMAAIDKVAVPRPRAA</sequence>
<dbReference type="SUPFAM" id="SSF53474">
    <property type="entry name" value="alpha/beta-Hydrolases"/>
    <property type="match status" value="1"/>
</dbReference>
<keyword evidence="3" id="KW-1185">Reference proteome</keyword>
<dbReference type="PANTHER" id="PTHR43689:SF8">
    <property type="entry name" value="ALPHA_BETA-HYDROLASES SUPERFAMILY PROTEIN"/>
    <property type="match status" value="1"/>
</dbReference>
<dbReference type="STRING" id="1337093.MBELCI_0823"/>
<dbReference type="EMBL" id="BATB01000006">
    <property type="protein sequence ID" value="GAD54771.1"/>
    <property type="molecule type" value="Genomic_DNA"/>
</dbReference>
<name>U2YIZ6_9RHOB</name>
<dbReference type="AlphaFoldDB" id="U2YIZ6"/>
<dbReference type="InterPro" id="IPR000073">
    <property type="entry name" value="AB_hydrolase_1"/>
</dbReference>